<evidence type="ECO:0000256" key="2">
    <source>
        <dbReference type="ARBA" id="ARBA00022692"/>
    </source>
</evidence>
<feature type="transmembrane region" description="Helical" evidence="5">
    <location>
        <begin position="92"/>
        <end position="114"/>
    </location>
</feature>
<evidence type="ECO:0000256" key="1">
    <source>
        <dbReference type="ARBA" id="ARBA00004141"/>
    </source>
</evidence>
<evidence type="ECO:0000256" key="3">
    <source>
        <dbReference type="ARBA" id="ARBA00022989"/>
    </source>
</evidence>
<name>A0A1M6DNC2_9FIRM</name>
<accession>A0A1M6DNC2</accession>
<feature type="transmembrane region" description="Helical" evidence="5">
    <location>
        <begin position="126"/>
        <end position="144"/>
    </location>
</feature>
<feature type="transmembrane region" description="Helical" evidence="5">
    <location>
        <begin position="214"/>
        <end position="231"/>
    </location>
</feature>
<evidence type="ECO:0000313" key="7">
    <source>
        <dbReference type="EMBL" id="SHI74448.1"/>
    </source>
</evidence>
<feature type="transmembrane region" description="Helical" evidence="5">
    <location>
        <begin position="260"/>
        <end position="277"/>
    </location>
</feature>
<dbReference type="RefSeq" id="WP_188118356.1">
    <property type="nucleotide sequence ID" value="NZ_FQZP01000008.1"/>
</dbReference>
<dbReference type="PANTHER" id="PTHR37422">
    <property type="entry name" value="TEICHURONIC ACID BIOSYNTHESIS PROTEIN TUAE"/>
    <property type="match status" value="1"/>
</dbReference>
<keyword evidence="7" id="KW-0436">Ligase</keyword>
<feature type="transmembrane region" description="Helical" evidence="5">
    <location>
        <begin position="62"/>
        <end position="80"/>
    </location>
</feature>
<feature type="transmembrane region" description="Helical" evidence="5">
    <location>
        <begin position="289"/>
        <end position="306"/>
    </location>
</feature>
<dbReference type="InterPro" id="IPR051533">
    <property type="entry name" value="WaaL-like"/>
</dbReference>
<dbReference type="Pfam" id="PF04932">
    <property type="entry name" value="Wzy_C"/>
    <property type="match status" value="1"/>
</dbReference>
<comment type="subcellular location">
    <subcellularLocation>
        <location evidence="1">Membrane</location>
        <topology evidence="1">Multi-pass membrane protein</topology>
    </subcellularLocation>
</comment>
<sequence length="598" mass="66273">MANKKKRTEKKTSVIDLLPYIFIVAVVPLIVYLHIDDLDPAEDAIWKTRDFYPDLLSYCKSLWFRIASAFGLCLFAFRIIQGRVQLKQRLSLYVPAAVYIIFIILSTVTSKYASIALSGFVARYEGMLVLVFYIINMLILFNVIREEWQIQFLLKSLLVSACVISLIGLTQFAGRDFFQTGLGKSLILPAEFVESELSFNFGTMVYGTLSNPNYMGSYVALVFPIAVMIVLMSEKVALRSGAAVLSVLLLVNLVGSGSDAGLVGLGAGAIIAAVYFLRKYRKYLFRNKIIVILSVAIVLAAGGFLTREMVSRFEAESAQTYYLEDITFNKGSARIISSTETLEIRFTEEQLTFYDAEGNNLHVNVKEGETGINITFKESAYQCYRLKVTEDVLEIRNGDVGFFIRLDGGSLRLVGINEDETNRIVKPEAIDVKGYEKVGSARAYIWSRTIPLLKNTALAGYGPDTFAIVFPQNDYIGKINAYNTPLMIVDKPHNMYLQIAINTGILSLVAFLAIIVVYLVTGIKACFLNHAAGRISQYGAGIFIGICAYLVAGFFNDSSIAVAPVFWVLLGIGFACNIMAASDMDGHRKSAVSHEQRQ</sequence>
<dbReference type="GO" id="GO:0016874">
    <property type="term" value="F:ligase activity"/>
    <property type="evidence" value="ECO:0007669"/>
    <property type="project" value="UniProtKB-KW"/>
</dbReference>
<dbReference type="EMBL" id="FQZP01000008">
    <property type="protein sequence ID" value="SHI74448.1"/>
    <property type="molecule type" value="Genomic_DNA"/>
</dbReference>
<feature type="transmembrane region" description="Helical" evidence="5">
    <location>
        <begin position="535"/>
        <end position="555"/>
    </location>
</feature>
<dbReference type="AlphaFoldDB" id="A0A1M6DNC2"/>
<feature type="transmembrane region" description="Helical" evidence="5">
    <location>
        <begin position="12"/>
        <end position="35"/>
    </location>
</feature>
<keyword evidence="3 5" id="KW-1133">Transmembrane helix</keyword>
<feature type="transmembrane region" description="Helical" evidence="5">
    <location>
        <begin position="236"/>
        <end position="254"/>
    </location>
</feature>
<evidence type="ECO:0000256" key="4">
    <source>
        <dbReference type="ARBA" id="ARBA00023136"/>
    </source>
</evidence>
<dbReference type="PANTHER" id="PTHR37422:SF13">
    <property type="entry name" value="LIPOPOLYSACCHARIDE BIOSYNTHESIS PROTEIN PA4999-RELATED"/>
    <property type="match status" value="1"/>
</dbReference>
<keyword evidence="2 5" id="KW-0812">Transmembrane</keyword>
<dbReference type="InterPro" id="IPR007016">
    <property type="entry name" value="O-antigen_ligase-rel_domated"/>
</dbReference>
<keyword evidence="8" id="KW-1185">Reference proteome</keyword>
<evidence type="ECO:0000313" key="8">
    <source>
        <dbReference type="Proteomes" id="UP000324781"/>
    </source>
</evidence>
<evidence type="ECO:0000259" key="6">
    <source>
        <dbReference type="Pfam" id="PF04932"/>
    </source>
</evidence>
<feature type="domain" description="O-antigen ligase-related" evidence="6">
    <location>
        <begin position="433"/>
        <end position="512"/>
    </location>
</feature>
<organism evidence="7 8">
    <name type="scientific">Thermoclostridium caenicola</name>
    <dbReference type="NCBI Taxonomy" id="659425"/>
    <lineage>
        <taxon>Bacteria</taxon>
        <taxon>Bacillati</taxon>
        <taxon>Bacillota</taxon>
        <taxon>Clostridia</taxon>
        <taxon>Eubacteriales</taxon>
        <taxon>Oscillospiraceae</taxon>
        <taxon>Thermoclostridium</taxon>
    </lineage>
</organism>
<feature type="transmembrane region" description="Helical" evidence="5">
    <location>
        <begin position="156"/>
        <end position="174"/>
    </location>
</feature>
<protein>
    <submittedName>
        <fullName evidence="7">O-Antigen ligase</fullName>
    </submittedName>
</protein>
<feature type="transmembrane region" description="Helical" evidence="5">
    <location>
        <begin position="561"/>
        <end position="580"/>
    </location>
</feature>
<gene>
    <name evidence="7" type="ORF">SAMN05444373_100832</name>
</gene>
<proteinExistence type="predicted"/>
<dbReference type="Proteomes" id="UP000324781">
    <property type="component" value="Unassembled WGS sequence"/>
</dbReference>
<evidence type="ECO:0000256" key="5">
    <source>
        <dbReference type="SAM" id="Phobius"/>
    </source>
</evidence>
<keyword evidence="4 5" id="KW-0472">Membrane</keyword>
<reference evidence="7 8" key="1">
    <citation type="submission" date="2016-11" db="EMBL/GenBank/DDBJ databases">
        <authorList>
            <person name="Varghese N."/>
            <person name="Submissions S."/>
        </authorList>
    </citation>
    <scope>NUCLEOTIDE SEQUENCE [LARGE SCALE GENOMIC DNA]</scope>
    <source>
        <strain evidence="7 8">DSM 19027</strain>
    </source>
</reference>
<feature type="transmembrane region" description="Helical" evidence="5">
    <location>
        <begin position="495"/>
        <end position="523"/>
    </location>
</feature>
<dbReference type="GO" id="GO:0016020">
    <property type="term" value="C:membrane"/>
    <property type="evidence" value="ECO:0007669"/>
    <property type="project" value="UniProtKB-SubCell"/>
</dbReference>